<dbReference type="CDD" id="cd02068">
    <property type="entry name" value="radical_SAM_B12_BD"/>
    <property type="match status" value="1"/>
</dbReference>
<dbReference type="InterPro" id="IPR023404">
    <property type="entry name" value="rSAM_horseshoe"/>
</dbReference>
<dbReference type="PANTHER" id="PTHR43409:SF7">
    <property type="entry name" value="BLL1977 PROTEIN"/>
    <property type="match status" value="1"/>
</dbReference>
<dbReference type="PROSITE" id="PS51918">
    <property type="entry name" value="RADICAL_SAM"/>
    <property type="match status" value="1"/>
</dbReference>
<dbReference type="GO" id="GO:0005829">
    <property type="term" value="C:cytosol"/>
    <property type="evidence" value="ECO:0007669"/>
    <property type="project" value="TreeGrafter"/>
</dbReference>
<dbReference type="InterPro" id="IPR006638">
    <property type="entry name" value="Elp3/MiaA/NifB-like_rSAM"/>
</dbReference>
<evidence type="ECO:0000259" key="8">
    <source>
        <dbReference type="PROSITE" id="PS51332"/>
    </source>
</evidence>
<feature type="domain" description="B12-binding" evidence="8">
    <location>
        <begin position="1"/>
        <end position="136"/>
    </location>
</feature>
<dbReference type="SUPFAM" id="SSF102114">
    <property type="entry name" value="Radical SAM enzymes"/>
    <property type="match status" value="1"/>
</dbReference>
<dbReference type="EMBL" id="JACXWD010000034">
    <property type="protein sequence ID" value="MBD3868517.1"/>
    <property type="molecule type" value="Genomic_DNA"/>
</dbReference>
<evidence type="ECO:0000256" key="4">
    <source>
        <dbReference type="ARBA" id="ARBA00022691"/>
    </source>
</evidence>
<dbReference type="InterPro" id="IPR006158">
    <property type="entry name" value="Cobalamin-bd"/>
</dbReference>
<name>A0A8J7CDC0_9BACT</name>
<dbReference type="PANTHER" id="PTHR43409">
    <property type="entry name" value="ANAEROBIC MAGNESIUM-PROTOPORPHYRIN IX MONOMETHYL ESTER CYCLASE-RELATED"/>
    <property type="match status" value="1"/>
</dbReference>
<dbReference type="Pfam" id="PF04055">
    <property type="entry name" value="Radical_SAM"/>
    <property type="match status" value="1"/>
</dbReference>
<dbReference type="Proteomes" id="UP000648239">
    <property type="component" value="Unassembled WGS sequence"/>
</dbReference>
<dbReference type="SMART" id="SM00729">
    <property type="entry name" value="Elp3"/>
    <property type="match status" value="1"/>
</dbReference>
<evidence type="ECO:0000256" key="5">
    <source>
        <dbReference type="ARBA" id="ARBA00022723"/>
    </source>
</evidence>
<evidence type="ECO:0000256" key="6">
    <source>
        <dbReference type="ARBA" id="ARBA00023004"/>
    </source>
</evidence>
<keyword evidence="5" id="KW-0479">Metal-binding</keyword>
<keyword evidence="6" id="KW-0408">Iron</keyword>
<evidence type="ECO:0000256" key="3">
    <source>
        <dbReference type="ARBA" id="ARBA00022679"/>
    </source>
</evidence>
<dbReference type="Pfam" id="PF02310">
    <property type="entry name" value="B12-binding"/>
    <property type="match status" value="1"/>
</dbReference>
<dbReference type="SFLD" id="SFLDS00029">
    <property type="entry name" value="Radical_SAM"/>
    <property type="match status" value="1"/>
</dbReference>
<dbReference type="Gene3D" id="3.40.50.280">
    <property type="entry name" value="Cobalamin-binding domain"/>
    <property type="match status" value="1"/>
</dbReference>
<dbReference type="PROSITE" id="PS51332">
    <property type="entry name" value="B12_BINDING"/>
    <property type="match status" value="1"/>
</dbReference>
<dbReference type="InterPro" id="IPR007197">
    <property type="entry name" value="rSAM"/>
</dbReference>
<dbReference type="GO" id="GO:0003824">
    <property type="term" value="F:catalytic activity"/>
    <property type="evidence" value="ECO:0007669"/>
    <property type="project" value="InterPro"/>
</dbReference>
<gene>
    <name evidence="10" type="ORF">IFK94_10380</name>
</gene>
<feature type="domain" description="Radical SAM core" evidence="9">
    <location>
        <begin position="160"/>
        <end position="379"/>
    </location>
</feature>
<evidence type="ECO:0000259" key="9">
    <source>
        <dbReference type="PROSITE" id="PS51918"/>
    </source>
</evidence>
<evidence type="ECO:0000256" key="2">
    <source>
        <dbReference type="ARBA" id="ARBA00022603"/>
    </source>
</evidence>
<dbReference type="InterPro" id="IPR051198">
    <property type="entry name" value="BchE-like"/>
</dbReference>
<protein>
    <submittedName>
        <fullName evidence="10">Radical SAM protein</fullName>
    </submittedName>
</protein>
<evidence type="ECO:0000313" key="11">
    <source>
        <dbReference type="Proteomes" id="UP000648239"/>
    </source>
</evidence>
<keyword evidence="4" id="KW-0949">S-adenosyl-L-methionine</keyword>
<keyword evidence="7" id="KW-0411">Iron-sulfur</keyword>
<dbReference type="InterPro" id="IPR034466">
    <property type="entry name" value="Methyltransferase_Class_B"/>
</dbReference>
<dbReference type="GO" id="GO:0046872">
    <property type="term" value="F:metal ion binding"/>
    <property type="evidence" value="ECO:0007669"/>
    <property type="project" value="UniProtKB-KW"/>
</dbReference>
<accession>A0A8J7CDC0</accession>
<reference evidence="10 11" key="1">
    <citation type="submission" date="2020-08" db="EMBL/GenBank/DDBJ databases">
        <title>Acidobacteriota in marine sediments use diverse sulfur dissimilation pathways.</title>
        <authorList>
            <person name="Wasmund K."/>
        </authorList>
    </citation>
    <scope>NUCLEOTIDE SEQUENCE [LARGE SCALE GENOMIC DNA]</scope>
    <source>
        <strain evidence="10">MAG AM4</strain>
    </source>
</reference>
<evidence type="ECO:0000256" key="7">
    <source>
        <dbReference type="ARBA" id="ARBA00023014"/>
    </source>
</evidence>
<dbReference type="GO" id="GO:0051539">
    <property type="term" value="F:4 iron, 4 sulfur cluster binding"/>
    <property type="evidence" value="ECO:0007669"/>
    <property type="project" value="UniProtKB-KW"/>
</dbReference>
<dbReference type="Gene3D" id="3.80.30.20">
    <property type="entry name" value="tm_1862 like domain"/>
    <property type="match status" value="1"/>
</dbReference>
<comment type="caution">
    <text evidence="10">The sequence shown here is derived from an EMBL/GenBank/DDBJ whole genome shotgun (WGS) entry which is preliminary data.</text>
</comment>
<proteinExistence type="predicted"/>
<dbReference type="AlphaFoldDB" id="A0A8J7CDC0"/>
<keyword evidence="3" id="KW-0808">Transferase</keyword>
<comment type="cofactor">
    <cofactor evidence="1">
        <name>[4Fe-4S] cluster</name>
        <dbReference type="ChEBI" id="CHEBI:49883"/>
    </cofactor>
</comment>
<organism evidence="10 11">
    <name type="scientific">Candidatus Polarisedimenticola svalbardensis</name>
    <dbReference type="NCBI Taxonomy" id="2886004"/>
    <lineage>
        <taxon>Bacteria</taxon>
        <taxon>Pseudomonadati</taxon>
        <taxon>Acidobacteriota</taxon>
        <taxon>Candidatus Polarisedimenticolia</taxon>
        <taxon>Candidatus Polarisedimenticolales</taxon>
        <taxon>Candidatus Polarisedimenticolaceae</taxon>
        <taxon>Candidatus Polarisedimenticola</taxon>
    </lineage>
</organism>
<dbReference type="InterPro" id="IPR058240">
    <property type="entry name" value="rSAM_sf"/>
</dbReference>
<dbReference type="SFLD" id="SFLDG01123">
    <property type="entry name" value="methyltransferase_(Class_B)"/>
    <property type="match status" value="1"/>
</dbReference>
<evidence type="ECO:0000256" key="1">
    <source>
        <dbReference type="ARBA" id="ARBA00001966"/>
    </source>
</evidence>
<dbReference type="CDD" id="cd01335">
    <property type="entry name" value="Radical_SAM"/>
    <property type="match status" value="1"/>
</dbReference>
<sequence>MKVLLIAPASGNWHHVGQQRIFGGKTFRFSLLSLLSLAAETPPGFEIRIVDEQVQDVPWNEHFDLVGITCMTAAAPRAYDIADHFRTCGVPVVLGGMHPTFLPDEALQHADAVCVGEAEGVWRHILEDARHGKVSGIYRADEQHTLVGLHMPPRALLDARRYGTIQSVQATRGCPNRCSFCSVSAFHKGSLRCRPVEEVVCEVKDLSGRFFMFVDDSLTAERGYALELCQALKPLGKIWISQSTLEMADDEELVQAASEAGCIGMFVGLESFSESSLRSVDKGFNRVAEYRDRIATLHANGIGVEAGIVFGFDTDGPNVFRSTLELLDEIGIDAIQVSVLTPLPGTPMFDRLVSRISEHDWSRYDYHHVVFRPARMTAEQLQAGHDWVTREFYRPWRIARRLARMALRPGGMRMMKYAAALNAAYYGRTVRWDIRGYDPGVRSRTHAHGGDVSRLPSLGG</sequence>
<evidence type="ECO:0000313" key="10">
    <source>
        <dbReference type="EMBL" id="MBD3868517.1"/>
    </source>
</evidence>
<dbReference type="GO" id="GO:0031419">
    <property type="term" value="F:cobalamin binding"/>
    <property type="evidence" value="ECO:0007669"/>
    <property type="project" value="InterPro"/>
</dbReference>
<dbReference type="SFLD" id="SFLDG01082">
    <property type="entry name" value="B12-binding_domain_containing"/>
    <property type="match status" value="1"/>
</dbReference>
<keyword evidence="2" id="KW-0489">Methyltransferase</keyword>